<dbReference type="RefSeq" id="WP_142534674.1">
    <property type="nucleotide sequence ID" value="NZ_FXTB01000013.1"/>
</dbReference>
<dbReference type="OrthoDB" id="9811395at2"/>
<proteinExistence type="predicted"/>
<dbReference type="Proteomes" id="UP000319040">
    <property type="component" value="Unassembled WGS sequence"/>
</dbReference>
<name>A0A521F1Z1_SACCC</name>
<evidence type="ECO:0000313" key="9">
    <source>
        <dbReference type="Proteomes" id="UP000319040"/>
    </source>
</evidence>
<dbReference type="EMBL" id="FXTB01000013">
    <property type="protein sequence ID" value="SMO90205.1"/>
    <property type="molecule type" value="Genomic_DNA"/>
</dbReference>
<dbReference type="PANTHER" id="PTHR35008">
    <property type="entry name" value="BLL4482 PROTEIN-RELATED"/>
    <property type="match status" value="1"/>
</dbReference>
<evidence type="ECO:0000313" key="8">
    <source>
        <dbReference type="EMBL" id="SMO90205.1"/>
    </source>
</evidence>
<dbReference type="Gene3D" id="1.10.760.10">
    <property type="entry name" value="Cytochrome c-like domain"/>
    <property type="match status" value="1"/>
</dbReference>
<reference evidence="8 9" key="1">
    <citation type="submission" date="2017-05" db="EMBL/GenBank/DDBJ databases">
        <authorList>
            <person name="Varghese N."/>
            <person name="Submissions S."/>
        </authorList>
    </citation>
    <scope>NUCLEOTIDE SEQUENCE [LARGE SCALE GENOMIC DNA]</scope>
    <source>
        <strain evidence="8 9">DSM 27040</strain>
    </source>
</reference>
<keyword evidence="9" id="KW-1185">Reference proteome</keyword>
<keyword evidence="2 4" id="KW-0479">Metal-binding</keyword>
<keyword evidence="6" id="KW-0732">Signal</keyword>
<dbReference type="GO" id="GO:0046872">
    <property type="term" value="F:metal ion binding"/>
    <property type="evidence" value="ECO:0007669"/>
    <property type="project" value="UniProtKB-KW"/>
</dbReference>
<dbReference type="InterPro" id="IPR036909">
    <property type="entry name" value="Cyt_c-like_dom_sf"/>
</dbReference>
<accession>A0A521F1Z1</accession>
<evidence type="ECO:0000259" key="7">
    <source>
        <dbReference type="PROSITE" id="PS51007"/>
    </source>
</evidence>
<dbReference type="InterPro" id="IPR009056">
    <property type="entry name" value="Cyt_c-like_dom"/>
</dbReference>
<keyword evidence="5" id="KW-0812">Transmembrane</keyword>
<evidence type="ECO:0000256" key="2">
    <source>
        <dbReference type="ARBA" id="ARBA00022723"/>
    </source>
</evidence>
<evidence type="ECO:0000256" key="1">
    <source>
        <dbReference type="ARBA" id="ARBA00022617"/>
    </source>
</evidence>
<dbReference type="AlphaFoldDB" id="A0A521F1Z1"/>
<dbReference type="PANTHER" id="PTHR35008:SF4">
    <property type="entry name" value="BLL4482 PROTEIN"/>
    <property type="match status" value="1"/>
</dbReference>
<keyword evidence="5" id="KW-0472">Membrane</keyword>
<feature type="chain" id="PRO_5021856311" evidence="6">
    <location>
        <begin position="25"/>
        <end position="292"/>
    </location>
</feature>
<dbReference type="GO" id="GO:0009055">
    <property type="term" value="F:electron transfer activity"/>
    <property type="evidence" value="ECO:0007669"/>
    <property type="project" value="InterPro"/>
</dbReference>
<evidence type="ECO:0000256" key="3">
    <source>
        <dbReference type="ARBA" id="ARBA00023004"/>
    </source>
</evidence>
<dbReference type="GO" id="GO:0020037">
    <property type="term" value="F:heme binding"/>
    <property type="evidence" value="ECO:0007669"/>
    <property type="project" value="InterPro"/>
</dbReference>
<feature type="signal peptide" evidence="6">
    <location>
        <begin position="1"/>
        <end position="24"/>
    </location>
</feature>
<sequence>MKKSKNIIIITLATILLPCMVVKAQEAWVVPDAAKEEVSIFTFDEEFARAGEVIYNNACTSCHGDPTQGNFTPMAPPPGDVASEIFQNQPDGALFHKIAIGRGSMPGFGDALSTEEIWSLVAYIRSFNEDYKQPVPDLEGIEIPVLTLKLSFDDNVDKLVVKVFNDEGEGVPGASVSAFVKGLFGNMLLGKVQTNQLGISYFDVDYKLPGDSEGNIEMLVKASKGYGSIKKVQKLNITEPNVAESLIAGRNLWSTAKKTPIWLIAIFTISLISIWGAIAYVVLGLRKIKKLK</sequence>
<keyword evidence="3 4" id="KW-0408">Iron</keyword>
<evidence type="ECO:0000256" key="6">
    <source>
        <dbReference type="SAM" id="SignalP"/>
    </source>
</evidence>
<keyword evidence="5" id="KW-1133">Transmembrane helix</keyword>
<dbReference type="PROSITE" id="PS51007">
    <property type="entry name" value="CYTC"/>
    <property type="match status" value="1"/>
</dbReference>
<evidence type="ECO:0000256" key="4">
    <source>
        <dbReference type="PROSITE-ProRule" id="PRU00433"/>
    </source>
</evidence>
<dbReference type="InterPro" id="IPR051459">
    <property type="entry name" value="Cytochrome_c-type_DH"/>
</dbReference>
<feature type="domain" description="Cytochrome c" evidence="7">
    <location>
        <begin position="46"/>
        <end position="128"/>
    </location>
</feature>
<keyword evidence="1 4" id="KW-0349">Heme</keyword>
<evidence type="ECO:0000256" key="5">
    <source>
        <dbReference type="SAM" id="Phobius"/>
    </source>
</evidence>
<dbReference type="SUPFAM" id="SSF46626">
    <property type="entry name" value="Cytochrome c"/>
    <property type="match status" value="1"/>
</dbReference>
<dbReference type="Pfam" id="PF13442">
    <property type="entry name" value="Cytochrome_CBB3"/>
    <property type="match status" value="1"/>
</dbReference>
<feature type="transmembrane region" description="Helical" evidence="5">
    <location>
        <begin position="261"/>
        <end position="283"/>
    </location>
</feature>
<gene>
    <name evidence="8" type="ORF">SAMN06265379_11352</name>
</gene>
<organism evidence="8 9">
    <name type="scientific">Saccharicrinis carchari</name>
    <dbReference type="NCBI Taxonomy" id="1168039"/>
    <lineage>
        <taxon>Bacteria</taxon>
        <taxon>Pseudomonadati</taxon>
        <taxon>Bacteroidota</taxon>
        <taxon>Bacteroidia</taxon>
        <taxon>Marinilabiliales</taxon>
        <taxon>Marinilabiliaceae</taxon>
        <taxon>Saccharicrinis</taxon>
    </lineage>
</organism>
<protein>
    <submittedName>
        <fullName evidence="8">Cytochrome C oxidase, cbb3-type, subunit III</fullName>
    </submittedName>
</protein>